<dbReference type="Proteomes" id="UP000541352">
    <property type="component" value="Unassembled WGS sequence"/>
</dbReference>
<dbReference type="AlphaFoldDB" id="A0A7W5ZN38"/>
<comment type="caution">
    <text evidence="1">The sequence shown here is derived from an EMBL/GenBank/DDBJ whole genome shotgun (WGS) entry which is preliminary data.</text>
</comment>
<name>A0A7W5ZN38_9BACT</name>
<dbReference type="EMBL" id="JACIBY010000005">
    <property type="protein sequence ID" value="MBB3838841.1"/>
    <property type="molecule type" value="Genomic_DNA"/>
</dbReference>
<evidence type="ECO:0000313" key="2">
    <source>
        <dbReference type="Proteomes" id="UP000541352"/>
    </source>
</evidence>
<organism evidence="1 2">
    <name type="scientific">Runella defluvii</name>
    <dbReference type="NCBI Taxonomy" id="370973"/>
    <lineage>
        <taxon>Bacteria</taxon>
        <taxon>Pseudomonadati</taxon>
        <taxon>Bacteroidota</taxon>
        <taxon>Cytophagia</taxon>
        <taxon>Cytophagales</taxon>
        <taxon>Spirosomataceae</taxon>
        <taxon>Runella</taxon>
    </lineage>
</organism>
<protein>
    <submittedName>
        <fullName evidence="1">Uncharacterized protein</fullName>
    </submittedName>
</protein>
<gene>
    <name evidence="1" type="ORF">FHS57_002847</name>
</gene>
<accession>A0A7W5ZN38</accession>
<evidence type="ECO:0000313" key="1">
    <source>
        <dbReference type="EMBL" id="MBB3838841.1"/>
    </source>
</evidence>
<sequence>MKNIEFISPIEGDMLHGWDGQVVEGVLQTTVKVKAPLQHFIVINGVEAQEREGVFEALVTFSEYQNTVEVKNMTTGESAQIKVFWLPNFAGNYRLSIDDNIWFLRDIHQNDANYTSIFDNSYLGFLKQVHDEYGTKIHLNLFYETDGFNLSQLTDRFKPEWTANADWLRLSFHARGEFPDMPYRTAGYQQVADDCEMVKNEIRRFAGEAVMGPVTTLHWGEATVEGSRALRDAGYVGQLGYFNVDDDLPPVSYYLTVEQRRQVKKRFVWHDTQEDITFVRSSIVIDKKELPEIVPHLDNYANLPSGQPPYVDFLVHEQYYYPFYEVYQPDFRDRIVACVRWATEKGYQPAFLGDCIF</sequence>
<keyword evidence="2" id="KW-1185">Reference proteome</keyword>
<dbReference type="RefSeq" id="WP_183974589.1">
    <property type="nucleotide sequence ID" value="NZ_JACIBY010000005.1"/>
</dbReference>
<proteinExistence type="predicted"/>
<reference evidence="1 2" key="1">
    <citation type="submission" date="2020-08" db="EMBL/GenBank/DDBJ databases">
        <title>Genomic Encyclopedia of Type Strains, Phase IV (KMG-IV): sequencing the most valuable type-strain genomes for metagenomic binning, comparative biology and taxonomic classification.</title>
        <authorList>
            <person name="Goeker M."/>
        </authorList>
    </citation>
    <scope>NUCLEOTIDE SEQUENCE [LARGE SCALE GENOMIC DNA]</scope>
    <source>
        <strain evidence="1 2">DSM 17976</strain>
    </source>
</reference>